<dbReference type="Pfam" id="PF26514">
    <property type="entry name" value="DUF8173"/>
    <property type="match status" value="1"/>
</dbReference>
<keyword evidence="2" id="KW-0732">Signal</keyword>
<evidence type="ECO:0000256" key="1">
    <source>
        <dbReference type="SAM" id="Phobius"/>
    </source>
</evidence>
<dbReference type="OrthoDB" id="7948603at2"/>
<feature type="transmembrane region" description="Helical" evidence="1">
    <location>
        <begin position="330"/>
        <end position="349"/>
    </location>
</feature>
<dbReference type="InterPro" id="IPR058486">
    <property type="entry name" value="DUF8173"/>
</dbReference>
<dbReference type="AlphaFoldDB" id="A0A2T6BCM5"/>
<proteinExistence type="predicted"/>
<feature type="domain" description="DUF8173" evidence="3">
    <location>
        <begin position="221"/>
        <end position="370"/>
    </location>
</feature>
<sequence length="393" mass="41400">MSVFPKLITVIAVLALPQIAAAETIQTQNGGDTFYTGGLVSQSIDTKGDTFVTARSARVDGATSGDMHLSGFDVSVDVDVAQDLYAMGATVVIRGTVAEDLSVMAFSARTESGARIGGNARLMGNSVDVEGPVGGALSVIGRDVVLNAQIAGDVRVMAKSLSFGPDATIAGSLTYSSETKIDVPTRVMPADRVTFEKISGSKVFEEWEQVGRDMPALPTFASMMFGFMVTLLFFLVLGALMLGFMPNRLSRMRRSIAAAPGQTLLLGVIGLSVLFGMVPITGLTIVGLPFVPFALLAIVVAWTLGYALGAYSVAMRLWIGMGGADDPSKIARLMILAAAIVFVALLNFIPFVGWVANYTLVLLGIGAMTRFAFEAMIGDTDVALDVDMKPIED</sequence>
<feature type="signal peptide" evidence="2">
    <location>
        <begin position="1"/>
        <end position="22"/>
    </location>
</feature>
<comment type="caution">
    <text evidence="4">The sequence shown here is derived from an EMBL/GenBank/DDBJ whole genome shotgun (WGS) entry which is preliminary data.</text>
</comment>
<evidence type="ECO:0000313" key="5">
    <source>
        <dbReference type="Proteomes" id="UP000243978"/>
    </source>
</evidence>
<organism evidence="4 5">
    <name type="scientific">Litoreibacter ponti</name>
    <dbReference type="NCBI Taxonomy" id="1510457"/>
    <lineage>
        <taxon>Bacteria</taxon>
        <taxon>Pseudomonadati</taxon>
        <taxon>Pseudomonadota</taxon>
        <taxon>Alphaproteobacteria</taxon>
        <taxon>Rhodobacterales</taxon>
        <taxon>Roseobacteraceae</taxon>
        <taxon>Litoreibacter</taxon>
    </lineage>
</organism>
<feature type="chain" id="PRO_5015730516" description="DUF8173 domain-containing protein" evidence="2">
    <location>
        <begin position="23"/>
        <end position="393"/>
    </location>
</feature>
<dbReference type="EMBL" id="QBKS01000003">
    <property type="protein sequence ID" value="PTX53828.1"/>
    <property type="molecule type" value="Genomic_DNA"/>
</dbReference>
<feature type="transmembrane region" description="Helical" evidence="1">
    <location>
        <begin position="293"/>
        <end position="318"/>
    </location>
</feature>
<keyword evidence="1" id="KW-0812">Transmembrane</keyword>
<dbReference type="RefSeq" id="WP_107847514.1">
    <property type="nucleotide sequence ID" value="NZ_QBKS01000003.1"/>
</dbReference>
<keyword evidence="1" id="KW-1133">Transmembrane helix</keyword>
<feature type="transmembrane region" description="Helical" evidence="1">
    <location>
        <begin position="220"/>
        <end position="244"/>
    </location>
</feature>
<feature type="transmembrane region" description="Helical" evidence="1">
    <location>
        <begin position="264"/>
        <end position="287"/>
    </location>
</feature>
<evidence type="ECO:0000256" key="2">
    <source>
        <dbReference type="SAM" id="SignalP"/>
    </source>
</evidence>
<protein>
    <recommendedName>
        <fullName evidence="3">DUF8173 domain-containing protein</fullName>
    </recommendedName>
</protein>
<dbReference type="Proteomes" id="UP000243978">
    <property type="component" value="Unassembled WGS sequence"/>
</dbReference>
<evidence type="ECO:0000259" key="3">
    <source>
        <dbReference type="Pfam" id="PF26514"/>
    </source>
</evidence>
<keyword evidence="5" id="KW-1185">Reference proteome</keyword>
<keyword evidence="1" id="KW-0472">Membrane</keyword>
<gene>
    <name evidence="4" type="ORF">C8N43_3871</name>
</gene>
<reference evidence="4 5" key="1">
    <citation type="submission" date="2018-04" db="EMBL/GenBank/DDBJ databases">
        <title>Genomic Encyclopedia of Archaeal and Bacterial Type Strains, Phase II (KMG-II): from individual species to whole genera.</title>
        <authorList>
            <person name="Goeker M."/>
        </authorList>
    </citation>
    <scope>NUCLEOTIDE SEQUENCE [LARGE SCALE GENOMIC DNA]</scope>
    <source>
        <strain evidence="4 5">DSM 100977</strain>
    </source>
</reference>
<name>A0A2T6BCM5_9RHOB</name>
<accession>A0A2T6BCM5</accession>
<evidence type="ECO:0000313" key="4">
    <source>
        <dbReference type="EMBL" id="PTX53828.1"/>
    </source>
</evidence>